<dbReference type="OrthoDB" id="1741804at2759"/>
<dbReference type="Proteomes" id="UP001141806">
    <property type="component" value="Unassembled WGS sequence"/>
</dbReference>
<sequence>MFPGNSMNGRHRFCCSPIPFRASTGRLFRLGNYRDDLQQPLSSFDSVFEKPSGFPPPRQQDHTIYLEAGSQPVNVHPYRYPYFQKAEIERLVAEMLHEGIIRLSISPFSSPVLLVKKKDGTWRFCVDYVH</sequence>
<dbReference type="SUPFAM" id="SSF56672">
    <property type="entry name" value="DNA/RNA polymerases"/>
    <property type="match status" value="1"/>
</dbReference>
<dbReference type="PANTHER" id="PTHR15503:SF22">
    <property type="entry name" value="TRANSPOSON TY3-I GAG POLYPROTEIN"/>
    <property type="match status" value="1"/>
</dbReference>
<dbReference type="EMBL" id="JAMYWD010000011">
    <property type="protein sequence ID" value="KAJ4956903.1"/>
    <property type="molecule type" value="Genomic_DNA"/>
</dbReference>
<evidence type="ECO:0000313" key="2">
    <source>
        <dbReference type="Proteomes" id="UP001141806"/>
    </source>
</evidence>
<proteinExistence type="predicted"/>
<dbReference type="Gene3D" id="3.10.10.10">
    <property type="entry name" value="HIV Type 1 Reverse Transcriptase, subunit A, domain 1"/>
    <property type="match status" value="1"/>
</dbReference>
<dbReference type="InterPro" id="IPR032567">
    <property type="entry name" value="RTL1-rel"/>
</dbReference>
<dbReference type="InterPro" id="IPR043502">
    <property type="entry name" value="DNA/RNA_pol_sf"/>
</dbReference>
<reference evidence="1" key="1">
    <citation type="journal article" date="2023" name="Plant J.">
        <title>The genome of the king protea, Protea cynaroides.</title>
        <authorList>
            <person name="Chang J."/>
            <person name="Duong T.A."/>
            <person name="Schoeman C."/>
            <person name="Ma X."/>
            <person name="Roodt D."/>
            <person name="Barker N."/>
            <person name="Li Z."/>
            <person name="Van de Peer Y."/>
            <person name="Mizrachi E."/>
        </authorList>
    </citation>
    <scope>NUCLEOTIDE SEQUENCE</scope>
    <source>
        <tissue evidence="1">Young leaves</tissue>
    </source>
</reference>
<keyword evidence="2" id="KW-1185">Reference proteome</keyword>
<dbReference type="AlphaFoldDB" id="A0A9Q0H262"/>
<comment type="caution">
    <text evidence="1">The sequence shown here is derived from an EMBL/GenBank/DDBJ whole genome shotgun (WGS) entry which is preliminary data.</text>
</comment>
<dbReference type="PANTHER" id="PTHR15503">
    <property type="entry name" value="LDOC1 RELATED"/>
    <property type="match status" value="1"/>
</dbReference>
<accession>A0A9Q0H262</accession>
<evidence type="ECO:0000313" key="1">
    <source>
        <dbReference type="EMBL" id="KAJ4956903.1"/>
    </source>
</evidence>
<name>A0A9Q0H262_9MAGN</name>
<protein>
    <submittedName>
        <fullName evidence="1">Uncharacterized protein</fullName>
    </submittedName>
</protein>
<gene>
    <name evidence="1" type="ORF">NE237_013686</name>
</gene>
<organism evidence="1 2">
    <name type="scientific">Protea cynaroides</name>
    <dbReference type="NCBI Taxonomy" id="273540"/>
    <lineage>
        <taxon>Eukaryota</taxon>
        <taxon>Viridiplantae</taxon>
        <taxon>Streptophyta</taxon>
        <taxon>Embryophyta</taxon>
        <taxon>Tracheophyta</taxon>
        <taxon>Spermatophyta</taxon>
        <taxon>Magnoliopsida</taxon>
        <taxon>Proteales</taxon>
        <taxon>Proteaceae</taxon>
        <taxon>Protea</taxon>
    </lineage>
</organism>